<dbReference type="EMBL" id="ANJZ01000167">
    <property type="protein sequence ID" value="EPC62734.1"/>
    <property type="molecule type" value="Genomic_DNA"/>
</dbReference>
<feature type="region of interest" description="Disordered" evidence="1">
    <location>
        <begin position="44"/>
        <end position="63"/>
    </location>
</feature>
<name>A0A829GRJ3_LACPA</name>
<dbReference type="AlphaFoldDB" id="A0A829GRJ3"/>
<protein>
    <submittedName>
        <fullName evidence="2">Uncharacterized protein</fullName>
    </submittedName>
</protein>
<accession>A0A829GRJ3</accession>
<gene>
    <name evidence="2" type="ORF">Lpp14_06810</name>
</gene>
<evidence type="ECO:0000313" key="3">
    <source>
        <dbReference type="Proteomes" id="UP000014264"/>
    </source>
</evidence>
<dbReference type="Proteomes" id="UP000014264">
    <property type="component" value="Unassembled WGS sequence"/>
</dbReference>
<proteinExistence type="predicted"/>
<evidence type="ECO:0000256" key="1">
    <source>
        <dbReference type="SAM" id="MobiDB-lite"/>
    </source>
</evidence>
<reference evidence="2 3" key="1">
    <citation type="journal article" date="2013" name="PLoS ONE">
        <title>Lactobacillus paracasei comparative genomics: towards species pan-genome definition and exploitation of diversity.</title>
        <authorList>
            <person name="Smokvina T."/>
            <person name="Wels M."/>
            <person name="Polka J."/>
            <person name="Chervaux C."/>
            <person name="Brisse S."/>
            <person name="Boekhorst J."/>
            <person name="van Hylckama Vlieg J.E."/>
            <person name="Siezen R.J."/>
        </authorList>
    </citation>
    <scope>NUCLEOTIDE SEQUENCE [LARGE SCALE GENOMIC DNA]</scope>
    <source>
        <strain evidence="2 3">Lpp14</strain>
    </source>
</reference>
<sequence>MMQPSLYTAIQSTLVVRPEVLEIVQQRTDIPGGMNNEGYFSIKTESHQELAHRNLRETRSRKD</sequence>
<evidence type="ECO:0000313" key="2">
    <source>
        <dbReference type="EMBL" id="EPC62734.1"/>
    </source>
</evidence>
<comment type="caution">
    <text evidence="2">The sequence shown here is derived from an EMBL/GenBank/DDBJ whole genome shotgun (WGS) entry which is preliminary data.</text>
</comment>
<organism evidence="2 3">
    <name type="scientific">Lacticaseibacillus paracasei subsp. paracasei Lpp14</name>
    <dbReference type="NCBI Taxonomy" id="1256204"/>
    <lineage>
        <taxon>Bacteria</taxon>
        <taxon>Bacillati</taxon>
        <taxon>Bacillota</taxon>
        <taxon>Bacilli</taxon>
        <taxon>Lactobacillales</taxon>
        <taxon>Lactobacillaceae</taxon>
        <taxon>Lacticaseibacillus</taxon>
    </lineage>
</organism>